<keyword evidence="4" id="KW-1185">Reference proteome</keyword>
<dbReference type="EMBL" id="JACHJL010000011">
    <property type="protein sequence ID" value="MBB5937316.1"/>
    <property type="molecule type" value="Genomic_DNA"/>
</dbReference>
<dbReference type="RefSeq" id="WP_184574195.1">
    <property type="nucleotide sequence ID" value="NZ_JACHJL010000011.1"/>
</dbReference>
<organism evidence="3 4">
    <name type="scientific">Streptomyces zagrosensis</name>
    <dbReference type="NCBI Taxonomy" id="1042984"/>
    <lineage>
        <taxon>Bacteria</taxon>
        <taxon>Bacillati</taxon>
        <taxon>Actinomycetota</taxon>
        <taxon>Actinomycetes</taxon>
        <taxon>Kitasatosporales</taxon>
        <taxon>Streptomycetaceae</taxon>
        <taxon>Streptomyces</taxon>
    </lineage>
</organism>
<evidence type="ECO:0000256" key="2">
    <source>
        <dbReference type="SAM" id="SignalP"/>
    </source>
</evidence>
<evidence type="ECO:0000313" key="3">
    <source>
        <dbReference type="EMBL" id="MBB5937316.1"/>
    </source>
</evidence>
<evidence type="ECO:0000256" key="1">
    <source>
        <dbReference type="SAM" id="MobiDB-lite"/>
    </source>
</evidence>
<reference evidence="3 4" key="1">
    <citation type="submission" date="2020-08" db="EMBL/GenBank/DDBJ databases">
        <title>Genomic Encyclopedia of Type Strains, Phase III (KMG-III): the genomes of soil and plant-associated and newly described type strains.</title>
        <authorList>
            <person name="Whitman W."/>
        </authorList>
    </citation>
    <scope>NUCLEOTIDE SEQUENCE [LARGE SCALE GENOMIC DNA]</scope>
    <source>
        <strain evidence="3 4">CECT 8305</strain>
    </source>
</reference>
<protein>
    <recommendedName>
        <fullName evidence="5">Chaplin domain-containing protein</fullName>
    </recommendedName>
</protein>
<sequence length="90" mass="9767">MKKTLAVSFAAMALVAGLASSAYAGEESPRYGNGGDILNCNEIPILPIPILSNYQHNADCSDNVKLVQDNNNKHVHDNNNNKYVRGSHNK</sequence>
<feature type="region of interest" description="Disordered" evidence="1">
    <location>
        <begin position="71"/>
        <end position="90"/>
    </location>
</feature>
<gene>
    <name evidence="3" type="ORF">FHS42_004395</name>
</gene>
<keyword evidence="2" id="KW-0732">Signal</keyword>
<feature type="chain" id="PRO_5031356266" description="Chaplin domain-containing protein" evidence="2">
    <location>
        <begin position="25"/>
        <end position="90"/>
    </location>
</feature>
<accession>A0A7W9QBR0</accession>
<feature type="signal peptide" evidence="2">
    <location>
        <begin position="1"/>
        <end position="24"/>
    </location>
</feature>
<evidence type="ECO:0008006" key="5">
    <source>
        <dbReference type="Google" id="ProtNLM"/>
    </source>
</evidence>
<dbReference type="Proteomes" id="UP000588098">
    <property type="component" value="Unassembled WGS sequence"/>
</dbReference>
<proteinExistence type="predicted"/>
<evidence type="ECO:0000313" key="4">
    <source>
        <dbReference type="Proteomes" id="UP000588098"/>
    </source>
</evidence>
<name>A0A7W9QBR0_9ACTN</name>
<dbReference type="AlphaFoldDB" id="A0A7W9QBR0"/>
<comment type="caution">
    <text evidence="3">The sequence shown here is derived from an EMBL/GenBank/DDBJ whole genome shotgun (WGS) entry which is preliminary data.</text>
</comment>